<evidence type="ECO:0000256" key="1">
    <source>
        <dbReference type="SAM" id="Phobius"/>
    </source>
</evidence>
<evidence type="ECO:0000313" key="2">
    <source>
        <dbReference type="EMBL" id="NIA67215.1"/>
    </source>
</evidence>
<feature type="transmembrane region" description="Helical" evidence="1">
    <location>
        <begin position="356"/>
        <end position="375"/>
    </location>
</feature>
<keyword evidence="1" id="KW-1133">Transmembrane helix</keyword>
<keyword evidence="3" id="KW-1185">Reference proteome</keyword>
<feature type="transmembrane region" description="Helical" evidence="1">
    <location>
        <begin position="83"/>
        <end position="100"/>
    </location>
</feature>
<feature type="transmembrane region" description="Helical" evidence="1">
    <location>
        <begin position="443"/>
        <end position="466"/>
    </location>
</feature>
<dbReference type="RefSeq" id="WP_167220533.1">
    <property type="nucleotide sequence ID" value="NZ_JAAQPH010000001.1"/>
</dbReference>
<feature type="transmembrane region" description="Helical" evidence="1">
    <location>
        <begin position="264"/>
        <end position="282"/>
    </location>
</feature>
<feature type="transmembrane region" description="Helical" evidence="1">
    <location>
        <begin position="12"/>
        <end position="34"/>
    </location>
</feature>
<dbReference type="EMBL" id="JAAQPH010000001">
    <property type="protein sequence ID" value="NIA67215.1"/>
    <property type="molecule type" value="Genomic_DNA"/>
</dbReference>
<feature type="transmembrane region" description="Helical" evidence="1">
    <location>
        <begin position="387"/>
        <end position="404"/>
    </location>
</feature>
<feature type="transmembrane region" description="Helical" evidence="1">
    <location>
        <begin position="166"/>
        <end position="183"/>
    </location>
</feature>
<evidence type="ECO:0000313" key="3">
    <source>
        <dbReference type="Proteomes" id="UP000761264"/>
    </source>
</evidence>
<keyword evidence="1" id="KW-0472">Membrane</keyword>
<reference evidence="2" key="1">
    <citation type="submission" date="2020-03" db="EMBL/GenBank/DDBJ databases">
        <title>Genome of Pelagibius litoralis DSM 21314T.</title>
        <authorList>
            <person name="Wang G."/>
        </authorList>
    </citation>
    <scope>NUCLEOTIDE SEQUENCE</scope>
    <source>
        <strain evidence="2">DSM 21314</strain>
    </source>
</reference>
<organism evidence="2 3">
    <name type="scientific">Pelagibius litoralis</name>
    <dbReference type="NCBI Taxonomy" id="374515"/>
    <lineage>
        <taxon>Bacteria</taxon>
        <taxon>Pseudomonadati</taxon>
        <taxon>Pseudomonadota</taxon>
        <taxon>Alphaproteobacteria</taxon>
        <taxon>Rhodospirillales</taxon>
        <taxon>Rhodovibrionaceae</taxon>
        <taxon>Pelagibius</taxon>
    </lineage>
</organism>
<keyword evidence="1" id="KW-0812">Transmembrane</keyword>
<name>A0A967C2Z7_9PROT</name>
<proteinExistence type="predicted"/>
<feature type="transmembrane region" description="Helical" evidence="1">
    <location>
        <begin position="237"/>
        <end position="252"/>
    </location>
</feature>
<dbReference type="AlphaFoldDB" id="A0A967C2Z7"/>
<dbReference type="Proteomes" id="UP000761264">
    <property type="component" value="Unassembled WGS sequence"/>
</dbReference>
<feature type="transmembrane region" description="Helical" evidence="1">
    <location>
        <begin position="140"/>
        <end position="159"/>
    </location>
</feature>
<comment type="caution">
    <text evidence="2">The sequence shown here is derived from an EMBL/GenBank/DDBJ whole genome shotgun (WGS) entry which is preliminary data.</text>
</comment>
<feature type="transmembrane region" description="Helical" evidence="1">
    <location>
        <begin position="302"/>
        <end position="324"/>
    </location>
</feature>
<protein>
    <submittedName>
        <fullName evidence="2">Uncharacterized protein</fullName>
    </submittedName>
</protein>
<accession>A0A967C2Z7</accession>
<feature type="transmembrane region" description="Helical" evidence="1">
    <location>
        <begin position="203"/>
        <end position="225"/>
    </location>
</feature>
<feature type="transmembrane region" description="Helical" evidence="1">
    <location>
        <begin position="410"/>
        <end position="431"/>
    </location>
</feature>
<feature type="transmembrane region" description="Helical" evidence="1">
    <location>
        <begin position="107"/>
        <end position="128"/>
    </location>
</feature>
<gene>
    <name evidence="2" type="ORF">HBA54_01260</name>
</gene>
<sequence>MQSYSTKRNGAAQLLPYLALFITWAMVHTSLIVFRDLPVFESGLVGPDSYMRMLRVTELYQNWDWFDGTIERANAPYGDTLHWTRPFDMLIMLIALPASLGMDFEGALYVAGILVSPLLQLTTGFALAWAMRPVIRPEVWFLPAVALFLQPGALAYSVAGRADHHSLLLLVFVVTAGFTLRALRNPLDARPAVWAGASAGFGIWLSVEFLLPMGVCLVALGMPWLFGEREKASQNKWFALAASLLLLAALFAERPLERFLEPSYDRVSTVQFLVVVSILLFWRAAESYENRATAGTHPVGRLLLGLFGVTAAGLLVNSIHPLFFAGPMAGVDPRIQPIWLDLVLEMRPLIPQDRDSIGSFIFFFGSGLLVVPFFARLLWQERRSSSFWTLAFIGFACLLLWLVAIKHIRFSGYAEVAFIMAFAVVFDRFLQWTHRIHSDFSRGILRGCTITVLLLGPLTVGTTLMVDKADAKDASGQSLTACDVGEVAGFLETDPRWTGSRQTILTFLDIGPELLYRTDHAVIGTPYHRNSDGIYDSYWMLTSSDPGAVRAMIVERGIGLILLCQSPAERNFFSSAGDSLYKQLSGGQIPSWAAEVALPVHLQRQARLFTVSR</sequence>